<feature type="signal peptide" evidence="1">
    <location>
        <begin position="1"/>
        <end position="19"/>
    </location>
</feature>
<feature type="chain" id="PRO_5027068693" description="Lipoprotein" evidence="1">
    <location>
        <begin position="20"/>
        <end position="261"/>
    </location>
</feature>
<dbReference type="RefSeq" id="WP_175232027.1">
    <property type="nucleotide sequence ID" value="NZ_CADIKH010000052.1"/>
</dbReference>
<evidence type="ECO:0000256" key="1">
    <source>
        <dbReference type="SAM" id="SignalP"/>
    </source>
</evidence>
<protein>
    <recommendedName>
        <fullName evidence="4">Lipoprotein</fullName>
    </recommendedName>
</protein>
<reference evidence="2 3" key="1">
    <citation type="submission" date="2020-04" db="EMBL/GenBank/DDBJ databases">
        <authorList>
            <person name="De Canck E."/>
        </authorList>
    </citation>
    <scope>NUCLEOTIDE SEQUENCE [LARGE SCALE GENOMIC DNA]</scope>
    <source>
        <strain evidence="2 3">LMG 29542</strain>
    </source>
</reference>
<dbReference type="AlphaFoldDB" id="A0A6J5EY11"/>
<evidence type="ECO:0000313" key="2">
    <source>
        <dbReference type="EMBL" id="CAB3771499.1"/>
    </source>
</evidence>
<organism evidence="2 3">
    <name type="scientific">Paraburkholderia humisilvae</name>
    <dbReference type="NCBI Taxonomy" id="627669"/>
    <lineage>
        <taxon>Bacteria</taxon>
        <taxon>Pseudomonadati</taxon>
        <taxon>Pseudomonadota</taxon>
        <taxon>Betaproteobacteria</taxon>
        <taxon>Burkholderiales</taxon>
        <taxon>Burkholderiaceae</taxon>
        <taxon>Paraburkholderia</taxon>
    </lineage>
</organism>
<keyword evidence="1" id="KW-0732">Signal</keyword>
<accession>A0A6J5EY11</accession>
<dbReference type="PROSITE" id="PS51257">
    <property type="entry name" value="PROKAR_LIPOPROTEIN"/>
    <property type="match status" value="1"/>
</dbReference>
<proteinExistence type="predicted"/>
<keyword evidence="3" id="KW-1185">Reference proteome</keyword>
<evidence type="ECO:0008006" key="4">
    <source>
        <dbReference type="Google" id="ProtNLM"/>
    </source>
</evidence>
<sequence>MKEITLTVLLSLICSIASACGEFANNVTSMVQNNIRSSLTQKFSAINISFDTLHSQCKVWKQRLDKSIIVVPYQYEIPSDRAGSQYFGFTVVVIDEARKAIVGKSDERKLFVVNSVTPDLVEIDTANYKIRESILAFGVRLTRRNGSSASSFRMESMNLYILEQNKLKKIIDGILMSSYFVEGDGQCNVDGVNSESTIAIGKSVSNGYSDLLINRKTRYFESSRDKTNCNAVNRKSGSEKYMLEFDGIAYRIPDVLRAPLD</sequence>
<gene>
    <name evidence="2" type="ORF">LMG29542_06619</name>
</gene>
<dbReference type="EMBL" id="CADIKH010000052">
    <property type="protein sequence ID" value="CAB3771499.1"/>
    <property type="molecule type" value="Genomic_DNA"/>
</dbReference>
<name>A0A6J5EY11_9BURK</name>
<evidence type="ECO:0000313" key="3">
    <source>
        <dbReference type="Proteomes" id="UP000494363"/>
    </source>
</evidence>
<dbReference type="Proteomes" id="UP000494363">
    <property type="component" value="Unassembled WGS sequence"/>
</dbReference>